<evidence type="ECO:0000313" key="1">
    <source>
        <dbReference type="EMBL" id="PPQ93741.1"/>
    </source>
</evidence>
<proteinExistence type="predicted"/>
<dbReference type="AlphaFoldDB" id="A0A409XSQ6"/>
<dbReference type="EMBL" id="NHYD01000614">
    <property type="protein sequence ID" value="PPQ93741.1"/>
    <property type="molecule type" value="Genomic_DNA"/>
</dbReference>
<accession>A0A409XSQ6</accession>
<protein>
    <recommendedName>
        <fullName evidence="3">SAM domain-containing protein</fullName>
    </recommendedName>
</protein>
<dbReference type="OrthoDB" id="2677451at2759"/>
<gene>
    <name evidence="1" type="ORF">CVT25_013245</name>
</gene>
<comment type="caution">
    <text evidence="1">The sequence shown here is derived from an EMBL/GenBank/DDBJ whole genome shotgun (WGS) entry which is preliminary data.</text>
</comment>
<organism evidence="1 2">
    <name type="scientific">Psilocybe cyanescens</name>
    <dbReference type="NCBI Taxonomy" id="93625"/>
    <lineage>
        <taxon>Eukaryota</taxon>
        <taxon>Fungi</taxon>
        <taxon>Dikarya</taxon>
        <taxon>Basidiomycota</taxon>
        <taxon>Agaricomycotina</taxon>
        <taxon>Agaricomycetes</taxon>
        <taxon>Agaricomycetidae</taxon>
        <taxon>Agaricales</taxon>
        <taxon>Agaricineae</taxon>
        <taxon>Strophariaceae</taxon>
        <taxon>Psilocybe</taxon>
    </lineage>
</organism>
<dbReference type="InParanoid" id="A0A409XSQ6"/>
<evidence type="ECO:0008006" key="3">
    <source>
        <dbReference type="Google" id="ProtNLM"/>
    </source>
</evidence>
<sequence length="418" mass="46660">MSNPNYQNPYYHYPQALQNGAGVAGFLLGVAPMPPPRPQDIAVAVANHMLDNQAAGLDDEDENIDPLPRTPQATQGMEAIGRRGIVVRFPVNDKVTRDIEFQVDIPRCDFRDRIIASMNLDPATAQLGWKTSDEGKRAASHQLDTDSDIDNAFKTILSIQNNPRRRKEIVMEVVHLNPAMPQAPKKKTDGNRSTDSAYSAELRVVKEKLQCAHHSGPNRWCYVSPENPTEHVALGLEEITLWARKIHDNDADADCVRPPHCLSFDNLVQKANRIRPVNSKSNVPPIHVHINNAPLGESSRHNIISGDSTGPGMKCTHSTFSVDTSDSDEESLPLADVLQDLNRKYPQLDLPQYLPLLNHQKIVYAETILELEKDYLVALGIPEGAARPLVKGVEKVILRKEKERKKARLHQKEQSVEI</sequence>
<reference evidence="1 2" key="1">
    <citation type="journal article" date="2018" name="Evol. Lett.">
        <title>Horizontal gene cluster transfer increased hallucinogenic mushroom diversity.</title>
        <authorList>
            <person name="Reynolds H.T."/>
            <person name="Vijayakumar V."/>
            <person name="Gluck-Thaler E."/>
            <person name="Korotkin H.B."/>
            <person name="Matheny P.B."/>
            <person name="Slot J.C."/>
        </authorList>
    </citation>
    <scope>NUCLEOTIDE SEQUENCE [LARGE SCALE GENOMIC DNA]</scope>
    <source>
        <strain evidence="1 2">2631</strain>
    </source>
</reference>
<name>A0A409XSQ6_PSICY</name>
<dbReference type="Proteomes" id="UP000283269">
    <property type="component" value="Unassembled WGS sequence"/>
</dbReference>
<evidence type="ECO:0000313" key="2">
    <source>
        <dbReference type="Proteomes" id="UP000283269"/>
    </source>
</evidence>
<keyword evidence="2" id="KW-1185">Reference proteome</keyword>